<name>A0A0E9VGR8_ANGAN</name>
<organism evidence="1">
    <name type="scientific">Anguilla anguilla</name>
    <name type="common">European freshwater eel</name>
    <name type="synonym">Muraena anguilla</name>
    <dbReference type="NCBI Taxonomy" id="7936"/>
    <lineage>
        <taxon>Eukaryota</taxon>
        <taxon>Metazoa</taxon>
        <taxon>Chordata</taxon>
        <taxon>Craniata</taxon>
        <taxon>Vertebrata</taxon>
        <taxon>Euteleostomi</taxon>
        <taxon>Actinopterygii</taxon>
        <taxon>Neopterygii</taxon>
        <taxon>Teleostei</taxon>
        <taxon>Anguilliformes</taxon>
        <taxon>Anguillidae</taxon>
        <taxon>Anguilla</taxon>
    </lineage>
</organism>
<dbReference type="AlphaFoldDB" id="A0A0E9VGR8"/>
<accession>A0A0E9VGR8</accession>
<reference evidence="1" key="2">
    <citation type="journal article" date="2015" name="Fish Shellfish Immunol.">
        <title>Early steps in the European eel (Anguilla anguilla)-Vibrio vulnificus interaction in the gills: Role of the RtxA13 toxin.</title>
        <authorList>
            <person name="Callol A."/>
            <person name="Pajuelo D."/>
            <person name="Ebbesson L."/>
            <person name="Teles M."/>
            <person name="MacKenzie S."/>
            <person name="Amaro C."/>
        </authorList>
    </citation>
    <scope>NUCLEOTIDE SEQUENCE</scope>
</reference>
<protein>
    <submittedName>
        <fullName evidence="1">Uncharacterized protein</fullName>
    </submittedName>
</protein>
<reference evidence="1" key="1">
    <citation type="submission" date="2014-11" db="EMBL/GenBank/DDBJ databases">
        <authorList>
            <person name="Amaro Gonzalez C."/>
        </authorList>
    </citation>
    <scope>NUCLEOTIDE SEQUENCE</scope>
</reference>
<proteinExistence type="predicted"/>
<sequence>MPLFSSFHLTNISVCTSKIRIPPCVRVHAFPHSLWPTFLVLQPT</sequence>
<dbReference type="EMBL" id="GBXM01032184">
    <property type="protein sequence ID" value="JAH76393.1"/>
    <property type="molecule type" value="Transcribed_RNA"/>
</dbReference>
<evidence type="ECO:0000313" key="1">
    <source>
        <dbReference type="EMBL" id="JAH76393.1"/>
    </source>
</evidence>